<protein>
    <recommendedName>
        <fullName evidence="1">HpaB/PvcC/4-BUDH C-terminal domain-containing protein</fullName>
    </recommendedName>
</protein>
<dbReference type="AlphaFoldDB" id="X1TQD1"/>
<dbReference type="InterPro" id="IPR024719">
    <property type="entry name" value="HpaB/PvcC/4-BUDH_C"/>
</dbReference>
<accession>X1TQD1</accession>
<dbReference type="InterPro" id="IPR036250">
    <property type="entry name" value="AcylCo_DH-like_C"/>
</dbReference>
<reference evidence="2" key="1">
    <citation type="journal article" date="2014" name="Front. Microbiol.">
        <title>High frequency of phylogenetically diverse reductive dehalogenase-homologous genes in deep subseafloor sedimentary metagenomes.</title>
        <authorList>
            <person name="Kawai M."/>
            <person name="Futagami T."/>
            <person name="Toyoda A."/>
            <person name="Takaki Y."/>
            <person name="Nishi S."/>
            <person name="Hori S."/>
            <person name="Arai W."/>
            <person name="Tsubouchi T."/>
            <person name="Morono Y."/>
            <person name="Uchiyama I."/>
            <person name="Ito T."/>
            <person name="Fujiyama A."/>
            <person name="Inagaki F."/>
            <person name="Takami H."/>
        </authorList>
    </citation>
    <scope>NUCLEOTIDE SEQUENCE</scope>
    <source>
        <strain evidence="2">Expedition CK06-06</strain>
    </source>
</reference>
<evidence type="ECO:0000313" key="2">
    <source>
        <dbReference type="EMBL" id="GAJ07528.1"/>
    </source>
</evidence>
<dbReference type="SUPFAM" id="SSF47203">
    <property type="entry name" value="Acyl-CoA dehydrogenase C-terminal domain-like"/>
    <property type="match status" value="1"/>
</dbReference>
<dbReference type="Pfam" id="PF03241">
    <property type="entry name" value="HpaB"/>
    <property type="match status" value="1"/>
</dbReference>
<organism evidence="2">
    <name type="scientific">marine sediment metagenome</name>
    <dbReference type="NCBI Taxonomy" id="412755"/>
    <lineage>
        <taxon>unclassified sequences</taxon>
        <taxon>metagenomes</taxon>
        <taxon>ecological metagenomes</taxon>
    </lineage>
</organism>
<dbReference type="GO" id="GO:0016627">
    <property type="term" value="F:oxidoreductase activity, acting on the CH-CH group of donors"/>
    <property type="evidence" value="ECO:0007669"/>
    <property type="project" value="InterPro"/>
</dbReference>
<gene>
    <name evidence="2" type="ORF">S12H4_48863</name>
</gene>
<proteinExistence type="predicted"/>
<name>X1TQD1_9ZZZZ</name>
<evidence type="ECO:0000259" key="1">
    <source>
        <dbReference type="Pfam" id="PF03241"/>
    </source>
</evidence>
<comment type="caution">
    <text evidence="2">The sequence shown here is derived from an EMBL/GenBank/DDBJ whole genome shotgun (WGS) entry which is preliminary data.</text>
</comment>
<feature type="domain" description="HpaB/PvcC/4-BUDH C-terminal" evidence="1">
    <location>
        <begin position="2"/>
        <end position="46"/>
    </location>
</feature>
<dbReference type="Gene3D" id="1.20.140.10">
    <property type="entry name" value="Butyryl-CoA Dehydrogenase, subunit A, domain 3"/>
    <property type="match status" value="1"/>
</dbReference>
<dbReference type="EMBL" id="BARW01030585">
    <property type="protein sequence ID" value="GAJ07528.1"/>
    <property type="molecule type" value="Genomic_DNA"/>
</dbReference>
<sequence length="63" mass="7004">LAASSMTAWYQIAGVHGGGSPVMETITLNAEYDYESKKDIVRYLAGINKELDQSKELEKRLNV</sequence>
<feature type="non-terminal residue" evidence="2">
    <location>
        <position position="1"/>
    </location>
</feature>